<feature type="domain" description="CopG-like ribbon-helix-helix" evidence="1">
    <location>
        <begin position="9"/>
        <end position="49"/>
    </location>
</feature>
<dbReference type="AlphaFoldDB" id="A0A8J7HCQ2"/>
<dbReference type="Pfam" id="PF07878">
    <property type="entry name" value="RHH_5"/>
    <property type="match status" value="1"/>
</dbReference>
<comment type="caution">
    <text evidence="2">The sequence shown here is derived from an EMBL/GenBank/DDBJ whole genome shotgun (WGS) entry which is preliminary data.</text>
</comment>
<dbReference type="InterPro" id="IPR013321">
    <property type="entry name" value="Arc_rbn_hlx_hlx"/>
</dbReference>
<sequence>MGEIAPTNTRTNITIPKELKAKLEGIAKEQNRSFNNLVITILKEYVSSTQ</sequence>
<dbReference type="Proteomes" id="UP000623269">
    <property type="component" value="Unassembled WGS sequence"/>
</dbReference>
<dbReference type="InterPro" id="IPR012869">
    <property type="entry name" value="RHH_5"/>
</dbReference>
<reference evidence="2" key="1">
    <citation type="submission" date="2020-12" db="EMBL/GenBank/DDBJ databases">
        <title>M. sibirica DSM 26468T genome.</title>
        <authorList>
            <person name="Thieme N."/>
            <person name="Rettenmaier R."/>
            <person name="Zverlov V."/>
            <person name="Liebl W."/>
        </authorList>
    </citation>
    <scope>NUCLEOTIDE SEQUENCE</scope>
    <source>
        <strain evidence="2">DSM 26468</strain>
    </source>
</reference>
<dbReference type="SUPFAM" id="SSF47598">
    <property type="entry name" value="Ribbon-helix-helix"/>
    <property type="match status" value="1"/>
</dbReference>
<accession>A0A8J7HCQ2</accession>
<dbReference type="EMBL" id="JAEAGR010000026">
    <property type="protein sequence ID" value="MBH1942545.1"/>
    <property type="molecule type" value="Genomic_DNA"/>
</dbReference>
<keyword evidence="3" id="KW-1185">Reference proteome</keyword>
<evidence type="ECO:0000259" key="1">
    <source>
        <dbReference type="Pfam" id="PF07878"/>
    </source>
</evidence>
<organism evidence="2 3">
    <name type="scientific">Mobilitalea sibirica</name>
    <dbReference type="NCBI Taxonomy" id="1462919"/>
    <lineage>
        <taxon>Bacteria</taxon>
        <taxon>Bacillati</taxon>
        <taxon>Bacillota</taxon>
        <taxon>Clostridia</taxon>
        <taxon>Lachnospirales</taxon>
        <taxon>Lachnospiraceae</taxon>
        <taxon>Mobilitalea</taxon>
    </lineage>
</organism>
<evidence type="ECO:0000313" key="3">
    <source>
        <dbReference type="Proteomes" id="UP000623269"/>
    </source>
</evidence>
<dbReference type="GO" id="GO:0003677">
    <property type="term" value="F:DNA binding"/>
    <property type="evidence" value="ECO:0007669"/>
    <property type="project" value="UniProtKB-KW"/>
</dbReference>
<dbReference type="RefSeq" id="WP_197662799.1">
    <property type="nucleotide sequence ID" value="NZ_JAEAGR010000026.1"/>
</dbReference>
<proteinExistence type="predicted"/>
<keyword evidence="2" id="KW-0238">DNA-binding</keyword>
<dbReference type="InterPro" id="IPR010985">
    <property type="entry name" value="Ribbon_hlx_hlx"/>
</dbReference>
<protein>
    <submittedName>
        <fullName evidence="2">DNA-binding protein</fullName>
    </submittedName>
</protein>
<name>A0A8J7HCQ2_9FIRM</name>
<dbReference type="GO" id="GO:0006355">
    <property type="term" value="P:regulation of DNA-templated transcription"/>
    <property type="evidence" value="ECO:0007669"/>
    <property type="project" value="InterPro"/>
</dbReference>
<dbReference type="Gene3D" id="1.10.1220.10">
    <property type="entry name" value="Met repressor-like"/>
    <property type="match status" value="1"/>
</dbReference>
<evidence type="ECO:0000313" key="2">
    <source>
        <dbReference type="EMBL" id="MBH1942545.1"/>
    </source>
</evidence>
<gene>
    <name evidence="2" type="ORF">I5677_16760</name>
</gene>